<dbReference type="RefSeq" id="WP_091376380.1">
    <property type="nucleotide sequence ID" value="NZ_LT629740.1"/>
</dbReference>
<dbReference type="STRING" id="652787.SAMN05216490_3734"/>
<dbReference type="HAMAP" id="MF_01328_B">
    <property type="entry name" value="Ribosomal_uL4_B"/>
    <property type="match status" value="1"/>
</dbReference>
<keyword evidence="2 5" id="KW-0689">Ribosomal protein</keyword>
<dbReference type="Proteomes" id="UP000199679">
    <property type="component" value="Chromosome I"/>
</dbReference>
<gene>
    <name evidence="5" type="primary">rplD</name>
    <name evidence="7" type="ORF">SAMN05216490_3734</name>
</gene>
<comment type="function">
    <text evidence="5">Forms part of the polypeptide exit tunnel.</text>
</comment>
<keyword evidence="5" id="KW-0699">rRNA-binding</keyword>
<evidence type="ECO:0000256" key="5">
    <source>
        <dbReference type="HAMAP-Rule" id="MF_01328"/>
    </source>
</evidence>
<dbReference type="GO" id="GO:0003735">
    <property type="term" value="F:structural constituent of ribosome"/>
    <property type="evidence" value="ECO:0007669"/>
    <property type="project" value="InterPro"/>
</dbReference>
<evidence type="ECO:0000256" key="3">
    <source>
        <dbReference type="ARBA" id="ARBA00023274"/>
    </source>
</evidence>
<name>A0A1H2AUH3_MUCMA</name>
<feature type="region of interest" description="Disordered" evidence="6">
    <location>
        <begin position="45"/>
        <end position="77"/>
    </location>
</feature>
<evidence type="ECO:0000256" key="2">
    <source>
        <dbReference type="ARBA" id="ARBA00022980"/>
    </source>
</evidence>
<dbReference type="NCBIfam" id="TIGR03953">
    <property type="entry name" value="rplD_bact"/>
    <property type="match status" value="1"/>
</dbReference>
<dbReference type="PANTHER" id="PTHR10746">
    <property type="entry name" value="50S RIBOSOMAL PROTEIN L4"/>
    <property type="match status" value="1"/>
</dbReference>
<dbReference type="GO" id="GO:0005840">
    <property type="term" value="C:ribosome"/>
    <property type="evidence" value="ECO:0007669"/>
    <property type="project" value="UniProtKB-KW"/>
</dbReference>
<dbReference type="GO" id="GO:1990904">
    <property type="term" value="C:ribonucleoprotein complex"/>
    <property type="evidence" value="ECO:0007669"/>
    <property type="project" value="UniProtKB-KW"/>
</dbReference>
<sequence>MEVKVLNVSGKETGAKVQLPESVFGIEPNDHAIYLDVKQFLANQRQGTHKSKQRNEIAGSTRKLYKQKGTGGARAGSVKSPLFNGGGRVFGPQPRDYSFKLNKKLKALARKSALTYKAQDNSILVLEDFNFDSIKTKTYIQMQADLNVTNDKTLLVLAGVENNNVYLSSRNLKKTKVISVEQLNTYDVLNAGKLLLTAGAVKTLEEALAK</sequence>
<reference evidence="7 8" key="1">
    <citation type="submission" date="2016-10" db="EMBL/GenBank/DDBJ databases">
        <authorList>
            <person name="de Groot N.N."/>
        </authorList>
    </citation>
    <scope>NUCLEOTIDE SEQUENCE [LARGE SCALE GENOMIC DNA]</scope>
    <source>
        <strain evidence="7 8">MP1X4</strain>
    </source>
</reference>
<keyword evidence="8" id="KW-1185">Reference proteome</keyword>
<dbReference type="InterPro" id="IPR002136">
    <property type="entry name" value="Ribosomal_uL4"/>
</dbReference>
<dbReference type="OrthoDB" id="9803201at2"/>
<dbReference type="GO" id="GO:0019843">
    <property type="term" value="F:rRNA binding"/>
    <property type="evidence" value="ECO:0007669"/>
    <property type="project" value="UniProtKB-UniRule"/>
</dbReference>
<keyword evidence="5" id="KW-0694">RNA-binding</keyword>
<proteinExistence type="inferred from homology"/>
<keyword evidence="3 5" id="KW-0687">Ribonucleoprotein</keyword>
<dbReference type="SUPFAM" id="SSF52166">
    <property type="entry name" value="Ribosomal protein L4"/>
    <property type="match status" value="1"/>
</dbReference>
<dbReference type="GO" id="GO:0006412">
    <property type="term" value="P:translation"/>
    <property type="evidence" value="ECO:0007669"/>
    <property type="project" value="UniProtKB-UniRule"/>
</dbReference>
<dbReference type="PANTHER" id="PTHR10746:SF6">
    <property type="entry name" value="LARGE RIBOSOMAL SUBUNIT PROTEIN UL4M"/>
    <property type="match status" value="1"/>
</dbReference>
<dbReference type="InterPro" id="IPR023574">
    <property type="entry name" value="Ribosomal_uL4_dom_sf"/>
</dbReference>
<dbReference type="EMBL" id="LT629740">
    <property type="protein sequence ID" value="SDT49695.1"/>
    <property type="molecule type" value="Genomic_DNA"/>
</dbReference>
<evidence type="ECO:0000313" key="7">
    <source>
        <dbReference type="EMBL" id="SDT49695.1"/>
    </source>
</evidence>
<organism evidence="7 8">
    <name type="scientific">Mucilaginibacter mallensis</name>
    <dbReference type="NCBI Taxonomy" id="652787"/>
    <lineage>
        <taxon>Bacteria</taxon>
        <taxon>Pseudomonadati</taxon>
        <taxon>Bacteroidota</taxon>
        <taxon>Sphingobacteriia</taxon>
        <taxon>Sphingobacteriales</taxon>
        <taxon>Sphingobacteriaceae</taxon>
        <taxon>Mucilaginibacter</taxon>
    </lineage>
</organism>
<protein>
    <recommendedName>
        <fullName evidence="4 5">Large ribosomal subunit protein uL4</fullName>
    </recommendedName>
</protein>
<accession>A0A1H2AUH3</accession>
<evidence type="ECO:0000256" key="1">
    <source>
        <dbReference type="ARBA" id="ARBA00010528"/>
    </source>
</evidence>
<dbReference type="InterPro" id="IPR013005">
    <property type="entry name" value="Ribosomal_uL4-like"/>
</dbReference>
<dbReference type="Pfam" id="PF00573">
    <property type="entry name" value="Ribosomal_L4"/>
    <property type="match status" value="1"/>
</dbReference>
<evidence type="ECO:0000256" key="6">
    <source>
        <dbReference type="SAM" id="MobiDB-lite"/>
    </source>
</evidence>
<evidence type="ECO:0000313" key="8">
    <source>
        <dbReference type="Proteomes" id="UP000199679"/>
    </source>
</evidence>
<dbReference type="Gene3D" id="3.40.1370.10">
    <property type="match status" value="1"/>
</dbReference>
<comment type="subunit">
    <text evidence="5">Part of the 50S ribosomal subunit.</text>
</comment>
<comment type="function">
    <text evidence="5">One of the primary rRNA binding proteins, this protein initially binds near the 5'-end of the 23S rRNA. It is important during the early stages of 50S assembly. It makes multiple contacts with different domains of the 23S rRNA in the assembled 50S subunit and ribosome.</text>
</comment>
<comment type="similarity">
    <text evidence="1 5">Belongs to the universal ribosomal protein uL4 family.</text>
</comment>
<dbReference type="AlphaFoldDB" id="A0A1H2AUH3"/>
<evidence type="ECO:0000256" key="4">
    <source>
        <dbReference type="ARBA" id="ARBA00035244"/>
    </source>
</evidence>